<dbReference type="GO" id="GO:0008757">
    <property type="term" value="F:S-adenosylmethionine-dependent methyltransferase activity"/>
    <property type="evidence" value="ECO:0007669"/>
    <property type="project" value="TreeGrafter"/>
</dbReference>
<evidence type="ECO:0000256" key="3">
    <source>
        <dbReference type="ARBA" id="ARBA00022691"/>
    </source>
</evidence>
<protein>
    <submittedName>
        <fullName evidence="4">O-methyltransferase</fullName>
    </submittedName>
</protein>
<dbReference type="Pfam" id="PF01596">
    <property type="entry name" value="Methyltransf_3"/>
    <property type="match status" value="1"/>
</dbReference>
<dbReference type="EMBL" id="ACFG01000030">
    <property type="protein sequence ID" value="EEH63735.1"/>
    <property type="molecule type" value="Genomic_DNA"/>
</dbReference>
<keyword evidence="3" id="KW-0949">S-adenosyl-L-methionine</keyword>
<organism evidence="4 5">
    <name type="scientific">Gleimia coleocanis DSM 15436</name>
    <dbReference type="NCBI Taxonomy" id="525245"/>
    <lineage>
        <taxon>Bacteria</taxon>
        <taxon>Bacillati</taxon>
        <taxon>Actinomycetota</taxon>
        <taxon>Actinomycetes</taxon>
        <taxon>Actinomycetales</taxon>
        <taxon>Actinomycetaceae</taxon>
        <taxon>Gleimia</taxon>
    </lineage>
</organism>
<keyword evidence="5" id="KW-1185">Reference proteome</keyword>
<comment type="caution">
    <text evidence="4">The sequence shown here is derived from an EMBL/GenBank/DDBJ whole genome shotgun (WGS) entry which is preliminary data.</text>
</comment>
<evidence type="ECO:0000313" key="5">
    <source>
        <dbReference type="Proteomes" id="UP000010301"/>
    </source>
</evidence>
<reference evidence="4 5" key="1">
    <citation type="submission" date="2009-01" db="EMBL/GenBank/DDBJ databases">
        <authorList>
            <person name="Qin X."/>
            <person name="Bachman B."/>
            <person name="Battles P."/>
            <person name="Bell A."/>
            <person name="Bess C."/>
            <person name="Bickham C."/>
            <person name="Chaboub L."/>
            <person name="Chen D."/>
            <person name="Coyle M."/>
            <person name="Deiros D.R."/>
            <person name="Dinh H."/>
            <person name="Forbes L."/>
            <person name="Fowler G."/>
            <person name="Francisco L."/>
            <person name="Fu Q."/>
            <person name="Gubbala S."/>
            <person name="Hale W."/>
            <person name="Han Y."/>
            <person name="Hemphill L."/>
            <person name="Highlander S.K."/>
            <person name="Hirani K."/>
            <person name="Hogues M."/>
            <person name="Jackson L."/>
            <person name="Jakkamsetti A."/>
            <person name="Javaid M."/>
            <person name="Jiang H."/>
            <person name="Korchina V."/>
            <person name="Kovar C."/>
            <person name="Lara F."/>
            <person name="Lee S."/>
            <person name="Mata R."/>
            <person name="Mathew T."/>
            <person name="Moen C."/>
            <person name="Morales K."/>
            <person name="Munidasa M."/>
            <person name="Nazareth L."/>
            <person name="Ngo R."/>
            <person name="Nguyen L."/>
            <person name="Okwuonu G."/>
            <person name="Ongeri F."/>
            <person name="Patil S."/>
            <person name="Petrosino J."/>
            <person name="Pham C."/>
            <person name="Pham P."/>
            <person name="Pu L.-L."/>
            <person name="Puazo M."/>
            <person name="Raj R."/>
            <person name="Reid J."/>
            <person name="Rouhana J."/>
            <person name="Saada N."/>
            <person name="Shang Y."/>
            <person name="Simmons D."/>
            <person name="Thornton R."/>
            <person name="Warren J."/>
            <person name="Weissenberger G."/>
            <person name="Zhang J."/>
            <person name="Zhang L."/>
            <person name="Zhou C."/>
            <person name="Zhu D."/>
            <person name="Muzny D."/>
            <person name="Worley K."/>
            <person name="Gibbs R."/>
        </authorList>
    </citation>
    <scope>NUCLEOTIDE SEQUENCE [LARGE SCALE GENOMIC DNA]</scope>
    <source>
        <strain evidence="4 5">DSM 15436</strain>
    </source>
</reference>
<dbReference type="Proteomes" id="UP000010301">
    <property type="component" value="Unassembled WGS sequence"/>
</dbReference>
<dbReference type="PROSITE" id="PS51682">
    <property type="entry name" value="SAM_OMT_I"/>
    <property type="match status" value="1"/>
</dbReference>
<dbReference type="InterPro" id="IPR029063">
    <property type="entry name" value="SAM-dependent_MTases_sf"/>
</dbReference>
<sequence length="229" mass="24883">MQEPLIYLLKPDFTKKVAEMSNEKTLSWSYCEDFIPEGEVLETARQHARDFGINTITSGVGAALRMIVASCGAKAVAEIGTGTGVSGLWLLSGMSADAVLTTIDIEPEHHKIARTAFAAAGMRPPRTRLITGQALDILPRMAARAYDLVFLDADPQQNHAYIAEATRMLRRGGVLVVAHALWNDTVADPARREPETVAIRQLGKDLADSEDFMTTILPVGDGLLVAVRR</sequence>
<dbReference type="PANTHER" id="PTHR10509">
    <property type="entry name" value="O-METHYLTRANSFERASE-RELATED"/>
    <property type="match status" value="1"/>
</dbReference>
<dbReference type="CDD" id="cd02440">
    <property type="entry name" value="AdoMet_MTases"/>
    <property type="match status" value="1"/>
</dbReference>
<dbReference type="Gene3D" id="3.40.50.150">
    <property type="entry name" value="Vaccinia Virus protein VP39"/>
    <property type="match status" value="1"/>
</dbReference>
<gene>
    <name evidence="4" type="ORF">HMPREF0044_0754</name>
</gene>
<dbReference type="SUPFAM" id="SSF53335">
    <property type="entry name" value="S-adenosyl-L-methionine-dependent methyltransferases"/>
    <property type="match status" value="1"/>
</dbReference>
<name>C0W111_9ACTO</name>
<dbReference type="InterPro" id="IPR002935">
    <property type="entry name" value="SAM_O-MeTrfase"/>
</dbReference>
<proteinExistence type="predicted"/>
<dbReference type="STRING" id="525245.HMPREF0044_0754"/>
<keyword evidence="1 4" id="KW-0489">Methyltransferase</keyword>
<accession>C0W111</accession>
<dbReference type="InterPro" id="IPR050362">
    <property type="entry name" value="Cation-dep_OMT"/>
</dbReference>
<evidence type="ECO:0000256" key="1">
    <source>
        <dbReference type="ARBA" id="ARBA00022603"/>
    </source>
</evidence>
<keyword evidence="2 4" id="KW-0808">Transferase</keyword>
<dbReference type="AlphaFoldDB" id="C0W111"/>
<dbReference type="PANTHER" id="PTHR10509:SF85">
    <property type="entry name" value="O-METHYLTRANSFERASE RV1220C-RELATED"/>
    <property type="match status" value="1"/>
</dbReference>
<dbReference type="GO" id="GO:0008171">
    <property type="term" value="F:O-methyltransferase activity"/>
    <property type="evidence" value="ECO:0007669"/>
    <property type="project" value="InterPro"/>
</dbReference>
<evidence type="ECO:0000256" key="2">
    <source>
        <dbReference type="ARBA" id="ARBA00022679"/>
    </source>
</evidence>
<dbReference type="HOGENOM" id="CLU_067676_2_0_11"/>
<evidence type="ECO:0000313" key="4">
    <source>
        <dbReference type="EMBL" id="EEH63735.1"/>
    </source>
</evidence>
<dbReference type="eggNOG" id="COG4122">
    <property type="taxonomic scope" value="Bacteria"/>
</dbReference>
<dbReference type="GO" id="GO:0032259">
    <property type="term" value="P:methylation"/>
    <property type="evidence" value="ECO:0007669"/>
    <property type="project" value="UniProtKB-KW"/>
</dbReference>